<reference evidence="1" key="1">
    <citation type="submission" date="2020-10" db="EMBL/GenBank/DDBJ databases">
        <authorList>
            <person name="Gilroy R."/>
        </authorList>
    </citation>
    <scope>NUCLEOTIDE SEQUENCE</scope>
    <source>
        <strain evidence="1">14508</strain>
    </source>
</reference>
<dbReference type="EMBL" id="DVKI01000103">
    <property type="protein sequence ID" value="HIT17371.1"/>
    <property type="molecule type" value="Genomic_DNA"/>
</dbReference>
<reference evidence="1" key="2">
    <citation type="journal article" date="2021" name="PeerJ">
        <title>Extensive microbial diversity within the chicken gut microbiome revealed by metagenomics and culture.</title>
        <authorList>
            <person name="Gilroy R."/>
            <person name="Ravi A."/>
            <person name="Getino M."/>
            <person name="Pursley I."/>
            <person name="Horton D.L."/>
            <person name="Alikhan N.F."/>
            <person name="Baker D."/>
            <person name="Gharbi K."/>
            <person name="Hall N."/>
            <person name="Watson M."/>
            <person name="Adriaenssens E.M."/>
            <person name="Foster-Nyarko E."/>
            <person name="Jarju S."/>
            <person name="Secka A."/>
            <person name="Antonio M."/>
            <person name="Oren A."/>
            <person name="Chaudhuri R.R."/>
            <person name="La Ragione R."/>
            <person name="Hildebrand F."/>
            <person name="Pallen M.J."/>
        </authorList>
    </citation>
    <scope>NUCLEOTIDE SEQUENCE</scope>
    <source>
        <strain evidence="1">14508</strain>
    </source>
</reference>
<organism evidence="1 2">
    <name type="scientific">Candidatus Caccosoma faecigallinarum</name>
    <dbReference type="NCBI Taxonomy" id="2840720"/>
    <lineage>
        <taxon>Bacteria</taxon>
        <taxon>Bacillati</taxon>
        <taxon>Bacillota</taxon>
        <taxon>Bacillota incertae sedis</taxon>
        <taxon>Candidatus Caccosoma</taxon>
    </lineage>
</organism>
<evidence type="ECO:0000313" key="2">
    <source>
        <dbReference type="Proteomes" id="UP000886893"/>
    </source>
</evidence>
<protein>
    <submittedName>
        <fullName evidence="1">DUF5131 family protein</fullName>
    </submittedName>
</protein>
<dbReference type="Pfam" id="PF07505">
    <property type="entry name" value="DUF5131"/>
    <property type="match status" value="1"/>
</dbReference>
<proteinExistence type="predicted"/>
<dbReference type="AlphaFoldDB" id="A0A9D1G806"/>
<gene>
    <name evidence="1" type="ORF">IAD04_03190</name>
</gene>
<name>A0A9D1G806_9FIRM</name>
<comment type="caution">
    <text evidence="1">The sequence shown here is derived from an EMBL/GenBank/DDBJ whole genome shotgun (WGS) entry which is preliminary data.</text>
</comment>
<dbReference type="InterPro" id="IPR011101">
    <property type="entry name" value="DUF5131"/>
</dbReference>
<dbReference type="Proteomes" id="UP000886893">
    <property type="component" value="Unassembled WGS sequence"/>
</dbReference>
<sequence length="79" mass="9225">MQNKEIEKAIPWNPWHGCKKVSVGCKNCFVYKMDQRYGKDASIITKGKTTYELKDKDCPPHSLVVQSNQNLIQLQFLYF</sequence>
<evidence type="ECO:0000313" key="1">
    <source>
        <dbReference type="EMBL" id="HIT17371.1"/>
    </source>
</evidence>
<accession>A0A9D1G806</accession>